<evidence type="ECO:0000259" key="5">
    <source>
        <dbReference type="Pfam" id="PF12327"/>
    </source>
</evidence>
<evidence type="ECO:0000256" key="2">
    <source>
        <dbReference type="ARBA" id="ARBA00023134"/>
    </source>
</evidence>
<accession>W1PKP0</accession>
<dbReference type="InterPro" id="IPR024757">
    <property type="entry name" value="FtsZ_C"/>
</dbReference>
<dbReference type="EMBL" id="KI393527">
    <property type="protein sequence ID" value="ERN08309.1"/>
    <property type="molecule type" value="Genomic_DNA"/>
</dbReference>
<reference evidence="7" key="1">
    <citation type="journal article" date="2013" name="Science">
        <title>The Amborella genome and the evolution of flowering plants.</title>
        <authorList>
            <consortium name="Amborella Genome Project"/>
        </authorList>
    </citation>
    <scope>NUCLEOTIDE SEQUENCE [LARGE SCALE GENOMIC DNA]</scope>
</reference>
<feature type="region of interest" description="Disordered" evidence="3">
    <location>
        <begin position="123"/>
        <end position="154"/>
    </location>
</feature>
<keyword evidence="1" id="KW-0547">Nucleotide-binding</keyword>
<dbReference type="InterPro" id="IPR008280">
    <property type="entry name" value="Tub_FtsZ_C"/>
</dbReference>
<dbReference type="AlphaFoldDB" id="W1PKP0"/>
<keyword evidence="4" id="KW-0812">Transmembrane</keyword>
<dbReference type="PANTHER" id="PTHR30314:SF23">
    <property type="entry name" value="PLASTID DIVISION PROTEIN FTSZ"/>
    <property type="match status" value="1"/>
</dbReference>
<dbReference type="Proteomes" id="UP000017836">
    <property type="component" value="Unassembled WGS sequence"/>
</dbReference>
<proteinExistence type="predicted"/>
<dbReference type="GO" id="GO:0003924">
    <property type="term" value="F:GTPase activity"/>
    <property type="evidence" value="ECO:0007669"/>
    <property type="project" value="InterPro"/>
</dbReference>
<dbReference type="SUPFAM" id="SSF55307">
    <property type="entry name" value="Tubulin C-terminal domain-like"/>
    <property type="match status" value="1"/>
</dbReference>
<organism evidence="6 7">
    <name type="scientific">Amborella trichopoda</name>
    <dbReference type="NCBI Taxonomy" id="13333"/>
    <lineage>
        <taxon>Eukaryota</taxon>
        <taxon>Viridiplantae</taxon>
        <taxon>Streptophyta</taxon>
        <taxon>Embryophyta</taxon>
        <taxon>Tracheophyta</taxon>
        <taxon>Spermatophyta</taxon>
        <taxon>Magnoliopsida</taxon>
        <taxon>Amborellales</taxon>
        <taxon>Amborellaceae</taxon>
        <taxon>Amborella</taxon>
    </lineage>
</organism>
<sequence length="154" mass="16733">MMCGPLNAPDVHHPARFCGIDYTCVNLPVRCTNFDLHCSSSGMLEDAHGVVYTIPYLIVVCILPFLQTKSQDLFAMQVVTSLADPAANIIFGAVIDDKYHGEIHVTIIATGFSQTFQKTLLTDPSGKSSMMGKQNARTVERPSSVLSPGKKAFL</sequence>
<keyword evidence="4" id="KW-1133">Transmembrane helix</keyword>
<dbReference type="HOGENOM" id="CLU_1706660_0_0_1"/>
<dbReference type="InterPro" id="IPR037103">
    <property type="entry name" value="Tubulin/FtsZ-like_C"/>
</dbReference>
<dbReference type="PANTHER" id="PTHR30314">
    <property type="entry name" value="CELL DIVISION PROTEIN FTSZ-RELATED"/>
    <property type="match status" value="1"/>
</dbReference>
<evidence type="ECO:0000256" key="3">
    <source>
        <dbReference type="SAM" id="MobiDB-lite"/>
    </source>
</evidence>
<protein>
    <recommendedName>
        <fullName evidence="5">Cell division protein FtsZ C-terminal domain-containing protein</fullName>
    </recommendedName>
</protein>
<dbReference type="GO" id="GO:0005525">
    <property type="term" value="F:GTP binding"/>
    <property type="evidence" value="ECO:0007669"/>
    <property type="project" value="UniProtKB-KW"/>
</dbReference>
<keyword evidence="7" id="KW-1185">Reference proteome</keyword>
<dbReference type="Gramene" id="ERN08309">
    <property type="protein sequence ID" value="ERN08309"/>
    <property type="gene ID" value="AMTR_s00156p00059750"/>
</dbReference>
<feature type="compositionally biased region" description="Polar residues" evidence="3">
    <location>
        <begin position="123"/>
        <end position="137"/>
    </location>
</feature>
<dbReference type="InterPro" id="IPR045061">
    <property type="entry name" value="FtsZ/CetZ"/>
</dbReference>
<feature type="transmembrane region" description="Helical" evidence="4">
    <location>
        <begin position="49"/>
        <end position="66"/>
    </location>
</feature>
<name>W1PKP0_AMBTC</name>
<dbReference type="Gene3D" id="3.30.1330.20">
    <property type="entry name" value="Tubulin/FtsZ, C-terminal domain"/>
    <property type="match status" value="1"/>
</dbReference>
<evidence type="ECO:0000313" key="7">
    <source>
        <dbReference type="Proteomes" id="UP000017836"/>
    </source>
</evidence>
<keyword evidence="2" id="KW-0342">GTP-binding</keyword>
<feature type="domain" description="Cell division protein FtsZ C-terminal" evidence="5">
    <location>
        <begin position="75"/>
        <end position="112"/>
    </location>
</feature>
<evidence type="ECO:0000256" key="4">
    <source>
        <dbReference type="SAM" id="Phobius"/>
    </source>
</evidence>
<evidence type="ECO:0000256" key="1">
    <source>
        <dbReference type="ARBA" id="ARBA00022741"/>
    </source>
</evidence>
<gene>
    <name evidence="6" type="ORF">AMTR_s00156p00059750</name>
</gene>
<evidence type="ECO:0000313" key="6">
    <source>
        <dbReference type="EMBL" id="ERN08309.1"/>
    </source>
</evidence>
<dbReference type="Pfam" id="PF12327">
    <property type="entry name" value="FtsZ_C"/>
    <property type="match status" value="1"/>
</dbReference>
<dbReference type="STRING" id="13333.W1PKP0"/>
<keyword evidence="4" id="KW-0472">Membrane</keyword>